<feature type="compositionally biased region" description="Acidic residues" evidence="7">
    <location>
        <begin position="1164"/>
        <end position="1176"/>
    </location>
</feature>
<dbReference type="GO" id="GO:0043531">
    <property type="term" value="F:ADP binding"/>
    <property type="evidence" value="ECO:0007669"/>
    <property type="project" value="InterPro"/>
</dbReference>
<keyword evidence="2" id="KW-0433">Leucine-rich repeat</keyword>
<dbReference type="Gene3D" id="3.40.50.300">
    <property type="entry name" value="P-loop containing nucleotide triphosphate hydrolases"/>
    <property type="match status" value="1"/>
</dbReference>
<keyword evidence="4" id="KW-0547">Nucleotide-binding</keyword>
<dbReference type="eggNOG" id="KOG4658">
    <property type="taxonomic scope" value="Eukaryota"/>
</dbReference>
<evidence type="ECO:0000259" key="8">
    <source>
        <dbReference type="Pfam" id="PF00931"/>
    </source>
</evidence>
<dbReference type="InterPro" id="IPR057135">
    <property type="entry name" value="At4g27190-like_LRR"/>
</dbReference>
<evidence type="ECO:0000256" key="1">
    <source>
        <dbReference type="ARBA" id="ARBA00008894"/>
    </source>
</evidence>
<evidence type="ECO:0000256" key="7">
    <source>
        <dbReference type="SAM" id="MobiDB-lite"/>
    </source>
</evidence>
<dbReference type="InParanoid" id="B9SAE6"/>
<dbReference type="InterPro" id="IPR036388">
    <property type="entry name" value="WH-like_DNA-bd_sf"/>
</dbReference>
<protein>
    <submittedName>
        <fullName evidence="11">Disease resistance protein RPS2, putative</fullName>
        <ecNumber evidence="11">3.1.3.16</ecNumber>
    </submittedName>
</protein>
<dbReference type="InterPro" id="IPR050905">
    <property type="entry name" value="Plant_NBS-LRR"/>
</dbReference>
<dbReference type="OrthoDB" id="999032at2759"/>
<evidence type="ECO:0000256" key="2">
    <source>
        <dbReference type="ARBA" id="ARBA00022614"/>
    </source>
</evidence>
<keyword evidence="12" id="KW-1185">Reference proteome</keyword>
<dbReference type="EC" id="3.1.3.16" evidence="11"/>
<dbReference type="InterPro" id="IPR042197">
    <property type="entry name" value="Apaf_helical"/>
</dbReference>
<feature type="region of interest" description="Disordered" evidence="7">
    <location>
        <begin position="1156"/>
        <end position="1176"/>
    </location>
</feature>
<dbReference type="Pfam" id="PF23598">
    <property type="entry name" value="LRR_14"/>
    <property type="match status" value="1"/>
</dbReference>
<dbReference type="GO" id="GO:0004722">
    <property type="term" value="F:protein serine/threonine phosphatase activity"/>
    <property type="evidence" value="ECO:0007669"/>
    <property type="project" value="UniProtKB-EC"/>
</dbReference>
<evidence type="ECO:0000256" key="6">
    <source>
        <dbReference type="ARBA" id="ARBA00022840"/>
    </source>
</evidence>
<dbReference type="InterPro" id="IPR032675">
    <property type="entry name" value="LRR_dom_sf"/>
</dbReference>
<accession>B9SAE6</accession>
<comment type="similarity">
    <text evidence="1">Belongs to the disease resistance NB-LRR family.</text>
</comment>
<dbReference type="GO" id="GO:0006952">
    <property type="term" value="P:defense response"/>
    <property type="evidence" value="ECO:0007669"/>
    <property type="project" value="UniProtKB-KW"/>
</dbReference>
<feature type="domain" description="Disease resistance protein At4g27190-like leucine-rich repeats" evidence="9">
    <location>
        <begin position="986"/>
        <end position="1107"/>
    </location>
</feature>
<gene>
    <name evidence="11" type="ORF">RCOM_0585530</name>
</gene>
<evidence type="ECO:0000259" key="9">
    <source>
        <dbReference type="Pfam" id="PF23247"/>
    </source>
</evidence>
<dbReference type="PRINTS" id="PR00364">
    <property type="entry name" value="DISEASERSIST"/>
</dbReference>
<evidence type="ECO:0000259" key="10">
    <source>
        <dbReference type="Pfam" id="PF23598"/>
    </source>
</evidence>
<keyword evidence="3" id="KW-0677">Repeat</keyword>
<dbReference type="KEGG" id="rcu:8282914"/>
<dbReference type="PANTHER" id="PTHR33463">
    <property type="entry name" value="NB-ARC DOMAIN-CONTAINING PROTEIN-RELATED"/>
    <property type="match status" value="1"/>
</dbReference>
<dbReference type="PANTHER" id="PTHR33463:SF135">
    <property type="entry name" value="RESISTANCE PROTEIN RPS2, PUTATIVE-RELATED"/>
    <property type="match status" value="1"/>
</dbReference>
<evidence type="ECO:0000256" key="3">
    <source>
        <dbReference type="ARBA" id="ARBA00022737"/>
    </source>
</evidence>
<organism evidence="11 12">
    <name type="scientific">Ricinus communis</name>
    <name type="common">Castor bean</name>
    <dbReference type="NCBI Taxonomy" id="3988"/>
    <lineage>
        <taxon>Eukaryota</taxon>
        <taxon>Viridiplantae</taxon>
        <taxon>Streptophyta</taxon>
        <taxon>Embryophyta</taxon>
        <taxon>Tracheophyta</taxon>
        <taxon>Spermatophyta</taxon>
        <taxon>Magnoliopsida</taxon>
        <taxon>eudicotyledons</taxon>
        <taxon>Gunneridae</taxon>
        <taxon>Pentapetalae</taxon>
        <taxon>rosids</taxon>
        <taxon>fabids</taxon>
        <taxon>Malpighiales</taxon>
        <taxon>Euphorbiaceae</taxon>
        <taxon>Acalyphoideae</taxon>
        <taxon>Acalypheae</taxon>
        <taxon>Ricinus</taxon>
    </lineage>
</organism>
<dbReference type="InterPro" id="IPR002182">
    <property type="entry name" value="NB-ARC"/>
</dbReference>
<sequence>MACLLAWAQGTFLSIAANYVQKGVEAAINQFRYMCCLKKFQEELNQEEHALNVVQKEVHRIVEKEGKSTKVPDEPVEDWINRTEKTLEDVHLLQNAIQEDKKCLSNCCPNWFWRYDSSKEAEGLTETLRNLKQERSQFQKLTHEAELPNIEFVRSKGLVLSKASEAALADIMTALESDGVNMIGLHGMPGVGKTTLTIQVKDEAESRRLFDEFVKVTVTEKPNLTAIQDRIAEQLQLKFDEKSSIKERASKLMLRLRDERKKLLVLDDVWGELNLNEIGIPPADDLKHFKILITTRRIPVCESMNCQLKILLDTLTEAEAWALFKMAARLEDDSALTDVAKMVAKECGRLPVALVSVGKALRGKPPHGWERALRKIQEGEHQEIRDLSREENAYKSLKFSFDELEREETKRCLLLCSLFPEDYEISAEDLARYVHGLGLYQRTGSFKDTMSDVLDALDELKDSHLLLEAESKGKAKMHDLVRDIVLLIGKSYSVVTSSKTEKEFMVTGGIGFQEWPTDESFRDFAALSLLDNEMGQLPDQLDYPRLEMLLLSRRTSISEGYVQRDFTNVMDKSFEGMEKLQVLSITRGILSMQSLEILQNLRTLELRYCKFSSERNATATAKLASLSNLKRLEILSFYGSDISELPDEMGELKNLKLLNLANCYGLDRIPPNMIRKLSKLEELHIGTFIDWEYEGNASPMDIHRNSLPHLAILSVNIHKIPKGFALSNLVGYHIHICDCEYPTFLSNLRHPASRTICLLPNEGSVNAVQELFKNVYDLRLECNNTCFQNLMPDMSQTGFQEVSRLDVYGCTMECLISTSKKKELANNAFSNLVELEIGMTTLSEICQGSPPEGFLQKLQILKISSCDQMVTIFPAKLLRGMQKLERVEIDDCEVLAQVFELDGLDETNKECLSYLKRLELYNLDALVCIWKGPTDNVNLTSLTHLTICYCGSLASLFSVSLAQSLVHLEKLEVKDCDQLEYVIAEKKGTETFSKAHPQQRHCLQNLKSVIIEGCNKMKYVFPVAQGLPNLTELHIKASDKLLAMFGTENQVDISNVEEIVFPKLLNLFLEELPSLLTFCPTGYHYIFPSLQELRVKSCPEMTTSFTAAQDAIVYAKPEAPPLRQDTTIESAATQVIVAPRSADSLDWYRSEGKWITEEEAKKEEEEEEEEEEEKRT</sequence>
<proteinExistence type="inferred from homology"/>
<evidence type="ECO:0000313" key="12">
    <source>
        <dbReference type="Proteomes" id="UP000008311"/>
    </source>
</evidence>
<evidence type="ECO:0000256" key="4">
    <source>
        <dbReference type="ARBA" id="ARBA00022741"/>
    </source>
</evidence>
<dbReference type="Pfam" id="PF23247">
    <property type="entry name" value="LRR_RPS2"/>
    <property type="match status" value="2"/>
</dbReference>
<dbReference type="InterPro" id="IPR027417">
    <property type="entry name" value="P-loop_NTPase"/>
</dbReference>
<feature type="domain" description="NB-ARC" evidence="8">
    <location>
        <begin position="168"/>
        <end position="328"/>
    </location>
</feature>
<dbReference type="InterPro" id="IPR055414">
    <property type="entry name" value="LRR_R13L4/SHOC2-like"/>
</dbReference>
<reference evidence="12" key="1">
    <citation type="journal article" date="2010" name="Nat. Biotechnol.">
        <title>Draft genome sequence of the oilseed species Ricinus communis.</title>
        <authorList>
            <person name="Chan A.P."/>
            <person name="Crabtree J."/>
            <person name="Zhao Q."/>
            <person name="Lorenzi H."/>
            <person name="Orvis J."/>
            <person name="Puiu D."/>
            <person name="Melake-Berhan A."/>
            <person name="Jones K.M."/>
            <person name="Redman J."/>
            <person name="Chen G."/>
            <person name="Cahoon E.B."/>
            <person name="Gedil M."/>
            <person name="Stanke M."/>
            <person name="Haas B.J."/>
            <person name="Wortman J.R."/>
            <person name="Fraser-Liggett C.M."/>
            <person name="Ravel J."/>
            <person name="Rabinowicz P.D."/>
        </authorList>
    </citation>
    <scope>NUCLEOTIDE SEQUENCE [LARGE SCALE GENOMIC DNA]</scope>
    <source>
        <strain evidence="12">cv. Hale</strain>
    </source>
</reference>
<dbReference type="Gene3D" id="1.10.10.10">
    <property type="entry name" value="Winged helix-like DNA-binding domain superfamily/Winged helix DNA-binding domain"/>
    <property type="match status" value="1"/>
</dbReference>
<dbReference type="Gene3D" id="1.10.8.430">
    <property type="entry name" value="Helical domain of apoptotic protease-activating factors"/>
    <property type="match status" value="1"/>
</dbReference>
<dbReference type="Proteomes" id="UP000008311">
    <property type="component" value="Unassembled WGS sequence"/>
</dbReference>
<dbReference type="Pfam" id="PF00931">
    <property type="entry name" value="NB-ARC"/>
    <property type="match status" value="1"/>
</dbReference>
<dbReference type="Gene3D" id="3.80.10.10">
    <property type="entry name" value="Ribonuclease Inhibitor"/>
    <property type="match status" value="3"/>
</dbReference>
<keyword evidence="11" id="KW-0378">Hydrolase</keyword>
<feature type="domain" description="Disease resistance R13L4/SHOC-2-like LRR" evidence="10">
    <location>
        <begin position="587"/>
        <end position="687"/>
    </location>
</feature>
<dbReference type="FunFam" id="3.40.50.300:FF:001091">
    <property type="entry name" value="Probable disease resistance protein At1g61300"/>
    <property type="match status" value="1"/>
</dbReference>
<keyword evidence="5" id="KW-0611">Plant defense</keyword>
<keyword evidence="6" id="KW-0067">ATP-binding</keyword>
<dbReference type="SUPFAM" id="SSF52540">
    <property type="entry name" value="P-loop containing nucleoside triphosphate hydrolases"/>
    <property type="match status" value="1"/>
</dbReference>
<dbReference type="AlphaFoldDB" id="B9SAE6"/>
<evidence type="ECO:0000313" key="11">
    <source>
        <dbReference type="EMBL" id="EEF39395.1"/>
    </source>
</evidence>
<dbReference type="SUPFAM" id="SSF52058">
    <property type="entry name" value="L domain-like"/>
    <property type="match status" value="1"/>
</dbReference>
<dbReference type="EMBL" id="EQ973904">
    <property type="protein sequence ID" value="EEF39395.1"/>
    <property type="molecule type" value="Genomic_DNA"/>
</dbReference>
<dbReference type="OMA" id="HGWERAL"/>
<name>B9SAE6_RICCO</name>
<evidence type="ECO:0000256" key="5">
    <source>
        <dbReference type="ARBA" id="ARBA00022821"/>
    </source>
</evidence>
<dbReference type="GO" id="GO:0005524">
    <property type="term" value="F:ATP binding"/>
    <property type="evidence" value="ECO:0007669"/>
    <property type="project" value="UniProtKB-KW"/>
</dbReference>
<feature type="domain" description="Disease resistance protein At4g27190-like leucine-rich repeats" evidence="9">
    <location>
        <begin position="832"/>
        <end position="977"/>
    </location>
</feature>